<dbReference type="GeneID" id="12510646"/>
<dbReference type="Gene3D" id="2.10.260.10">
    <property type="match status" value="1"/>
</dbReference>
<dbReference type="NCBIfam" id="TIGR01439">
    <property type="entry name" value="lp_hng_hel_AbrB"/>
    <property type="match status" value="1"/>
</dbReference>
<dbReference type="PATRIC" id="fig|1110509.7.peg.1649"/>
<organism evidence="3 4">
    <name type="scientific">Methanothrix harundinacea (strain 6Ac)</name>
    <name type="common">Methanosaeta harundinacea</name>
    <dbReference type="NCBI Taxonomy" id="1110509"/>
    <lineage>
        <taxon>Archaea</taxon>
        <taxon>Methanobacteriati</taxon>
        <taxon>Methanobacteriota</taxon>
        <taxon>Stenosarchaea group</taxon>
        <taxon>Methanomicrobia</taxon>
        <taxon>Methanotrichales</taxon>
        <taxon>Methanotrichaceae</taxon>
        <taxon>Methanothrix</taxon>
    </lineage>
</organism>
<protein>
    <submittedName>
        <fullName evidence="3">Transcriptional regulator, AbrB family</fullName>
    </submittedName>
</protein>
<proteinExistence type="predicted"/>
<dbReference type="Proteomes" id="UP000005877">
    <property type="component" value="Chromosome"/>
</dbReference>
<gene>
    <name evidence="3" type="ordered locus">Mhar_1477</name>
</gene>
<evidence type="ECO:0000313" key="4">
    <source>
        <dbReference type="Proteomes" id="UP000005877"/>
    </source>
</evidence>
<dbReference type="EMBL" id="CP003117">
    <property type="protein sequence ID" value="AET64841.1"/>
    <property type="molecule type" value="Genomic_DNA"/>
</dbReference>
<dbReference type="PROSITE" id="PS51740">
    <property type="entry name" value="SPOVT_ABRB"/>
    <property type="match status" value="1"/>
</dbReference>
<dbReference type="SUPFAM" id="SSF89447">
    <property type="entry name" value="AbrB/MazE/MraZ-like"/>
    <property type="match status" value="1"/>
</dbReference>
<dbReference type="GO" id="GO:0003677">
    <property type="term" value="F:DNA binding"/>
    <property type="evidence" value="ECO:0007669"/>
    <property type="project" value="InterPro"/>
</dbReference>
<name>G7WP00_METH6</name>
<dbReference type="PANTHER" id="PTHR34860">
    <property type="entry name" value="REPRESSOR-LIKE PROTEIN SSO7C3"/>
    <property type="match status" value="1"/>
</dbReference>
<keyword evidence="4" id="KW-1185">Reference proteome</keyword>
<evidence type="ECO:0000313" key="3">
    <source>
        <dbReference type="EMBL" id="AET64841.1"/>
    </source>
</evidence>
<dbReference type="InterPro" id="IPR007159">
    <property type="entry name" value="SpoVT-AbrB_dom"/>
</dbReference>
<feature type="coiled-coil region" evidence="1">
    <location>
        <begin position="56"/>
        <end position="83"/>
    </location>
</feature>
<dbReference type="PANTHER" id="PTHR34860:SF6">
    <property type="entry name" value="REPRESSOR-LIKE PROTEIN SSO7C3"/>
    <property type="match status" value="1"/>
</dbReference>
<reference evidence="3 4" key="1">
    <citation type="journal article" date="2012" name="PLoS ONE">
        <title>The genome characteristics and predicted function of methyl-group oxidation pathway in the obligate aceticlastic methanogens, Methanosaeta spp.</title>
        <authorList>
            <person name="Zhu J."/>
            <person name="Zheng H."/>
            <person name="Ai G."/>
            <person name="Zhang G."/>
            <person name="Liu D."/>
            <person name="Liu X."/>
            <person name="Dong X."/>
        </authorList>
    </citation>
    <scope>NUCLEOTIDE SEQUENCE [LARGE SCALE GENOMIC DNA]</scope>
    <source>
        <strain evidence="3 4">6Ac</strain>
    </source>
</reference>
<sequence>MPFTRVDNKGRVVLPNELRRKLDINSGDEFAVEVLAPDSVILKKVDLRSLVEEMIEKAKTVDLEKLEAEIEEEANKLARQKYKVLD</sequence>
<keyword evidence="1" id="KW-0175">Coiled coil</keyword>
<dbReference type="AlphaFoldDB" id="G7WP00"/>
<accession>G7WP00</accession>
<dbReference type="RefSeq" id="WP_014587025.1">
    <property type="nucleotide sequence ID" value="NC_017527.1"/>
</dbReference>
<dbReference type="KEGG" id="mhi:Mhar_1477"/>
<evidence type="ECO:0000256" key="1">
    <source>
        <dbReference type="SAM" id="Coils"/>
    </source>
</evidence>
<evidence type="ECO:0000259" key="2">
    <source>
        <dbReference type="PROSITE" id="PS51740"/>
    </source>
</evidence>
<dbReference type="HOGENOM" id="CLU_158484_6_1_2"/>
<dbReference type="SMART" id="SM00966">
    <property type="entry name" value="SpoVT_AbrB"/>
    <property type="match status" value="1"/>
</dbReference>
<feature type="domain" description="SpoVT-AbrB" evidence="2">
    <location>
        <begin position="1"/>
        <end position="47"/>
    </location>
</feature>
<dbReference type="InterPro" id="IPR052975">
    <property type="entry name" value="Repressor-like_regulatory"/>
</dbReference>
<dbReference type="OrthoDB" id="30861at2157"/>
<dbReference type="Pfam" id="PF04014">
    <property type="entry name" value="MazE_antitoxin"/>
    <property type="match status" value="1"/>
</dbReference>
<dbReference type="InterPro" id="IPR037914">
    <property type="entry name" value="SpoVT-AbrB_sf"/>
</dbReference>